<name>A0A0B1T6Q8_OESDE</name>
<gene>
    <name evidence="1" type="ORF">OESDEN_08652</name>
</gene>
<keyword evidence="2" id="KW-1185">Reference proteome</keyword>
<protein>
    <submittedName>
        <fullName evidence="1">Uncharacterized protein</fullName>
    </submittedName>
</protein>
<dbReference type="AlphaFoldDB" id="A0A0B1T6Q8"/>
<evidence type="ECO:0000313" key="1">
    <source>
        <dbReference type="EMBL" id="KHJ91482.1"/>
    </source>
</evidence>
<proteinExistence type="predicted"/>
<dbReference type="EMBL" id="KN552027">
    <property type="protein sequence ID" value="KHJ91482.1"/>
    <property type="molecule type" value="Genomic_DNA"/>
</dbReference>
<reference evidence="1 2" key="1">
    <citation type="submission" date="2014-03" db="EMBL/GenBank/DDBJ databases">
        <title>Draft genome of the hookworm Oesophagostomum dentatum.</title>
        <authorList>
            <person name="Mitreva M."/>
        </authorList>
    </citation>
    <scope>NUCLEOTIDE SEQUENCE [LARGE SCALE GENOMIC DNA]</scope>
    <source>
        <strain evidence="1 2">OD-Hann</strain>
    </source>
</reference>
<sequence length="161" mass="18959">MDIPCLKELLRKIRSSFDDVNNTYSHAKFARYDEMYQPYLGSFRERKCTQLLRRVSAYPEEIERALTNWLHIKHTKPSKANGSSRGTESDYHVMLPRVNTRMPSEVKIPEVPVLRRSYTLPTSTTRFENYFRYWKGRACGLDYIAPFLGSEDWRPAEVRTG</sequence>
<evidence type="ECO:0000313" key="2">
    <source>
        <dbReference type="Proteomes" id="UP000053660"/>
    </source>
</evidence>
<dbReference type="Proteomes" id="UP000053660">
    <property type="component" value="Unassembled WGS sequence"/>
</dbReference>
<dbReference type="OrthoDB" id="5785141at2759"/>
<organism evidence="1 2">
    <name type="scientific">Oesophagostomum dentatum</name>
    <name type="common">Nodular worm</name>
    <dbReference type="NCBI Taxonomy" id="61180"/>
    <lineage>
        <taxon>Eukaryota</taxon>
        <taxon>Metazoa</taxon>
        <taxon>Ecdysozoa</taxon>
        <taxon>Nematoda</taxon>
        <taxon>Chromadorea</taxon>
        <taxon>Rhabditida</taxon>
        <taxon>Rhabditina</taxon>
        <taxon>Rhabditomorpha</taxon>
        <taxon>Strongyloidea</taxon>
        <taxon>Strongylidae</taxon>
        <taxon>Oesophagostomum</taxon>
    </lineage>
</organism>
<accession>A0A0B1T6Q8</accession>